<dbReference type="KEGG" id="led:BBK82_36345"/>
<dbReference type="PANTHER" id="PTHR12277">
    <property type="entry name" value="ALPHA/BETA HYDROLASE DOMAIN-CONTAINING PROTEIN"/>
    <property type="match status" value="1"/>
</dbReference>
<sequence>MRRAVLIAVAVVVTIVAVVFAFQRKLVYFPSPGPLPSAQEVLPGGRDVRLVTADSLLLDSWHFETRDAPATVVVFPGNGGNRLGRVPLARELVDAGLSVLLFDYRGYGGNPGKPSEEGLAMDARAALDLVDGPVVYFGESLGAAVAVELATHRAPAGMVLRSPFVSLAEVGSHHYPFLPVKMLLQDKYPVAERVSSVDVPTVVVLGAADSVVPPAQSRAVAAAARARLVEVTGADHNDEVLLSGREVVDAVVSVTPRG</sequence>
<dbReference type="PANTHER" id="PTHR12277:SF79">
    <property type="entry name" value="XAA-PRO DIPEPTIDYL-PEPTIDASE-RELATED"/>
    <property type="match status" value="1"/>
</dbReference>
<dbReference type="InterPro" id="IPR029058">
    <property type="entry name" value="AB_hydrolase_fold"/>
</dbReference>
<protein>
    <recommendedName>
        <fullName evidence="1">Serine aminopeptidase S33 domain-containing protein</fullName>
    </recommendedName>
</protein>
<dbReference type="SUPFAM" id="SSF53474">
    <property type="entry name" value="alpha/beta-Hydrolases"/>
    <property type="match status" value="1"/>
</dbReference>
<feature type="domain" description="Serine aminopeptidase S33" evidence="1">
    <location>
        <begin position="69"/>
        <end position="169"/>
    </location>
</feature>
<dbReference type="Pfam" id="PF12146">
    <property type="entry name" value="Hydrolase_4"/>
    <property type="match status" value="1"/>
</dbReference>
<gene>
    <name evidence="2" type="ORF">BBK82_36345</name>
</gene>
<dbReference type="EMBL" id="CP016793">
    <property type="protein sequence ID" value="ANZ40661.1"/>
    <property type="molecule type" value="Genomic_DNA"/>
</dbReference>
<proteinExistence type="predicted"/>
<dbReference type="RefSeq" id="WP_065918999.1">
    <property type="nucleotide sequence ID" value="NZ_CP016793.1"/>
</dbReference>
<dbReference type="Gene3D" id="3.40.50.1820">
    <property type="entry name" value="alpha/beta hydrolase"/>
    <property type="match status" value="1"/>
</dbReference>
<accession>A0A1B2HSI6</accession>
<keyword evidence="3" id="KW-1185">Reference proteome</keyword>
<name>A0A1B2HSI6_9PSEU</name>
<evidence type="ECO:0000259" key="1">
    <source>
        <dbReference type="Pfam" id="PF12146"/>
    </source>
</evidence>
<evidence type="ECO:0000313" key="3">
    <source>
        <dbReference type="Proteomes" id="UP000093053"/>
    </source>
</evidence>
<dbReference type="Proteomes" id="UP000093053">
    <property type="component" value="Chromosome"/>
</dbReference>
<reference evidence="2 3" key="1">
    <citation type="submission" date="2016-07" db="EMBL/GenBank/DDBJ databases">
        <title>Complete genome sequence of the Lentzea guizhouensis DHS C013.</title>
        <authorList>
            <person name="Cao C."/>
        </authorList>
    </citation>
    <scope>NUCLEOTIDE SEQUENCE [LARGE SCALE GENOMIC DNA]</scope>
    <source>
        <strain evidence="2 3">DHS C013</strain>
    </source>
</reference>
<dbReference type="OrthoDB" id="9777090at2"/>
<evidence type="ECO:0000313" key="2">
    <source>
        <dbReference type="EMBL" id="ANZ40661.1"/>
    </source>
</evidence>
<organism evidence="2 3">
    <name type="scientific">Lentzea guizhouensis</name>
    <dbReference type="NCBI Taxonomy" id="1586287"/>
    <lineage>
        <taxon>Bacteria</taxon>
        <taxon>Bacillati</taxon>
        <taxon>Actinomycetota</taxon>
        <taxon>Actinomycetes</taxon>
        <taxon>Pseudonocardiales</taxon>
        <taxon>Pseudonocardiaceae</taxon>
        <taxon>Lentzea</taxon>
    </lineage>
</organism>
<dbReference type="InterPro" id="IPR022742">
    <property type="entry name" value="Hydrolase_4"/>
</dbReference>
<dbReference type="STRING" id="1586287.BBK82_36345"/>
<dbReference type="AlphaFoldDB" id="A0A1B2HSI6"/>